<dbReference type="SUPFAM" id="SSF47203">
    <property type="entry name" value="Acyl-CoA dehydrogenase C-terminal domain-like"/>
    <property type="match status" value="1"/>
</dbReference>
<dbReference type="InterPro" id="IPR036250">
    <property type="entry name" value="AcylCo_DH-like_C"/>
</dbReference>
<evidence type="ECO:0000256" key="1">
    <source>
        <dbReference type="ARBA" id="ARBA00022630"/>
    </source>
</evidence>
<dbReference type="Proteomes" id="UP001601288">
    <property type="component" value="Unassembled WGS sequence"/>
</dbReference>
<feature type="domain" description="Acyl-CoA dehydrogenase/oxidase C-terminal" evidence="2">
    <location>
        <begin position="5"/>
        <end position="37"/>
    </location>
</feature>
<reference evidence="3 4" key="1">
    <citation type="submission" date="2024-10" db="EMBL/GenBank/DDBJ databases">
        <title>The Natural Products Discovery Center: Release of the First 8490 Sequenced Strains for Exploring Actinobacteria Biosynthetic Diversity.</title>
        <authorList>
            <person name="Kalkreuter E."/>
            <person name="Kautsar S.A."/>
            <person name="Yang D."/>
            <person name="Bader C.D."/>
            <person name="Teijaro C.N."/>
            <person name="Fluegel L."/>
            <person name="Davis C.M."/>
            <person name="Simpson J.R."/>
            <person name="Lauterbach L."/>
            <person name="Steele A.D."/>
            <person name="Gui C."/>
            <person name="Meng S."/>
            <person name="Li G."/>
            <person name="Viehrig K."/>
            <person name="Ye F."/>
            <person name="Su P."/>
            <person name="Kiefer A.F."/>
            <person name="Nichols A."/>
            <person name="Cepeda A.J."/>
            <person name="Yan W."/>
            <person name="Fan B."/>
            <person name="Jiang Y."/>
            <person name="Adhikari A."/>
            <person name="Zheng C.-J."/>
            <person name="Schuster L."/>
            <person name="Cowan T.M."/>
            <person name="Smanski M.J."/>
            <person name="Chevrette M.G."/>
            <person name="De Carvalho L.P.S."/>
            <person name="Shen B."/>
        </authorList>
    </citation>
    <scope>NUCLEOTIDE SEQUENCE [LARGE SCALE GENOMIC DNA]</scope>
    <source>
        <strain evidence="3 4">NPDC007066</strain>
    </source>
</reference>
<evidence type="ECO:0000259" key="2">
    <source>
        <dbReference type="Pfam" id="PF00441"/>
    </source>
</evidence>
<organism evidence="3 4">
    <name type="scientific">Streptomyces massasporeus</name>
    <dbReference type="NCBI Taxonomy" id="67324"/>
    <lineage>
        <taxon>Bacteria</taxon>
        <taxon>Bacillati</taxon>
        <taxon>Actinomycetota</taxon>
        <taxon>Actinomycetes</taxon>
        <taxon>Kitasatosporales</taxon>
        <taxon>Streptomycetaceae</taxon>
        <taxon>Streptomyces</taxon>
    </lineage>
</organism>
<protein>
    <submittedName>
        <fullName evidence="3">Acyl-CoA dehydrogenase family protein</fullName>
    </submittedName>
</protein>
<evidence type="ECO:0000313" key="3">
    <source>
        <dbReference type="EMBL" id="MFE9231378.1"/>
    </source>
</evidence>
<proteinExistence type="predicted"/>
<accession>A0ABW6LSL4</accession>
<name>A0ABW6LSL4_9ACTN</name>
<keyword evidence="1" id="KW-0285">Flavoprotein</keyword>
<dbReference type="RefSeq" id="WP_388390249.1">
    <property type="nucleotide sequence ID" value="NZ_JBIAFP010000061.1"/>
</dbReference>
<comment type="caution">
    <text evidence="3">The sequence shown here is derived from an EMBL/GenBank/DDBJ whole genome shotgun (WGS) entry which is preliminary data.</text>
</comment>
<dbReference type="Gene3D" id="1.20.140.10">
    <property type="entry name" value="Butyryl-CoA Dehydrogenase, subunit A, domain 3"/>
    <property type="match status" value="1"/>
</dbReference>
<dbReference type="Pfam" id="PF00441">
    <property type="entry name" value="Acyl-CoA_dh_1"/>
    <property type="match status" value="1"/>
</dbReference>
<dbReference type="InterPro" id="IPR009075">
    <property type="entry name" value="AcylCo_DH/oxidase_C"/>
</dbReference>
<sequence>MAIRVGTEAAMRVITDAVQVFGGASYTQDFLGERYMRGPTRPP</sequence>
<evidence type="ECO:0000313" key="4">
    <source>
        <dbReference type="Proteomes" id="UP001601288"/>
    </source>
</evidence>
<dbReference type="EMBL" id="JBIAFP010000061">
    <property type="protein sequence ID" value="MFE9231378.1"/>
    <property type="molecule type" value="Genomic_DNA"/>
</dbReference>
<keyword evidence="4" id="KW-1185">Reference proteome</keyword>
<gene>
    <name evidence="3" type="ORF">ACFYM3_43770</name>
</gene>